<evidence type="ECO:0000313" key="2">
    <source>
        <dbReference type="Proteomes" id="UP001362999"/>
    </source>
</evidence>
<dbReference type="Proteomes" id="UP001362999">
    <property type="component" value="Unassembled WGS sequence"/>
</dbReference>
<dbReference type="EMBL" id="JAWWNJ010000010">
    <property type="protein sequence ID" value="KAK7047054.1"/>
    <property type="molecule type" value="Genomic_DNA"/>
</dbReference>
<keyword evidence="2" id="KW-1185">Reference proteome</keyword>
<dbReference type="AlphaFoldDB" id="A0AAW0D8L1"/>
<reference evidence="1 2" key="1">
    <citation type="journal article" date="2024" name="J Genomics">
        <title>Draft genome sequencing and assembly of Favolaschia claudopus CIRM-BRFM 2984 isolated from oak limbs.</title>
        <authorList>
            <person name="Navarro D."/>
            <person name="Drula E."/>
            <person name="Chaduli D."/>
            <person name="Cazenave R."/>
            <person name="Ahrendt S."/>
            <person name="Wang J."/>
            <person name="Lipzen A."/>
            <person name="Daum C."/>
            <person name="Barry K."/>
            <person name="Grigoriev I.V."/>
            <person name="Favel A."/>
            <person name="Rosso M.N."/>
            <person name="Martin F."/>
        </authorList>
    </citation>
    <scope>NUCLEOTIDE SEQUENCE [LARGE SCALE GENOMIC DNA]</scope>
    <source>
        <strain evidence="1 2">CIRM-BRFM 2984</strain>
    </source>
</reference>
<proteinExistence type="predicted"/>
<sequence length="350" mass="40010">MNRHLGRPTQWHARTLHPPPPKLHPLSFPKILHKCIALLADSTPDLCSCALVARSWALPPRLDTAKPTPRRSRAGARLSMSRKAINKICGLPFTERLDAVTIYVMDEDMLYLLHAFKRLAGSARNIRCIELVIRVDSDSRKIGCFPGCLKYLESCLRVEHLYLIADVDLEKNAMHVLAVQDDTRPRIPLKSIRLKLRSPSNFLAQYALNEEDFRPFDISHITAVSVNDTSCFPWQAAPKNKIWLLDVVFQFHPLDLSPFKSLIILRIEVPKRIRSLLPLIHSLATIPSRNRIYIIRIYFELEDVTEDLEFNPDFCHSSIAPWRLPWRHGHTTAIHELPGNSNINGAGLLR</sequence>
<accession>A0AAW0D8L1</accession>
<organism evidence="1 2">
    <name type="scientific">Favolaschia claudopus</name>
    <dbReference type="NCBI Taxonomy" id="2862362"/>
    <lineage>
        <taxon>Eukaryota</taxon>
        <taxon>Fungi</taxon>
        <taxon>Dikarya</taxon>
        <taxon>Basidiomycota</taxon>
        <taxon>Agaricomycotina</taxon>
        <taxon>Agaricomycetes</taxon>
        <taxon>Agaricomycetidae</taxon>
        <taxon>Agaricales</taxon>
        <taxon>Marasmiineae</taxon>
        <taxon>Mycenaceae</taxon>
        <taxon>Favolaschia</taxon>
    </lineage>
</organism>
<evidence type="ECO:0000313" key="1">
    <source>
        <dbReference type="EMBL" id="KAK7047054.1"/>
    </source>
</evidence>
<protein>
    <recommendedName>
        <fullName evidence="3">F-box domain-containing protein</fullName>
    </recommendedName>
</protein>
<gene>
    <name evidence="1" type="ORF">R3P38DRAFT_3176515</name>
</gene>
<name>A0AAW0D8L1_9AGAR</name>
<comment type="caution">
    <text evidence="1">The sequence shown here is derived from an EMBL/GenBank/DDBJ whole genome shotgun (WGS) entry which is preliminary data.</text>
</comment>
<evidence type="ECO:0008006" key="3">
    <source>
        <dbReference type="Google" id="ProtNLM"/>
    </source>
</evidence>